<evidence type="ECO:0000256" key="10">
    <source>
        <dbReference type="ARBA" id="ARBA00023123"/>
    </source>
</evidence>
<evidence type="ECO:0000256" key="3">
    <source>
        <dbReference type="ARBA" id="ARBA00022499"/>
    </source>
</evidence>
<evidence type="ECO:0000256" key="14">
    <source>
        <dbReference type="ARBA" id="ARBA00068082"/>
    </source>
</evidence>
<dbReference type="AlphaFoldDB" id="A0A9D2Y8S1"/>
<dbReference type="GO" id="GO:0000146">
    <property type="term" value="F:microfilament motor activity"/>
    <property type="evidence" value="ECO:0007669"/>
    <property type="project" value="TreeGrafter"/>
</dbReference>
<evidence type="ECO:0000256" key="6">
    <source>
        <dbReference type="ARBA" id="ARBA00022741"/>
    </source>
</evidence>
<organism evidence="19 20">
    <name type="scientific">Nothobranchius furzeri</name>
    <name type="common">Turquoise killifish</name>
    <dbReference type="NCBI Taxonomy" id="105023"/>
    <lineage>
        <taxon>Eukaryota</taxon>
        <taxon>Metazoa</taxon>
        <taxon>Chordata</taxon>
        <taxon>Craniata</taxon>
        <taxon>Vertebrata</taxon>
        <taxon>Euteleostomi</taxon>
        <taxon>Actinopterygii</taxon>
        <taxon>Neopterygii</taxon>
        <taxon>Teleostei</taxon>
        <taxon>Neoteleostei</taxon>
        <taxon>Acanthomorphata</taxon>
        <taxon>Ovalentaria</taxon>
        <taxon>Atherinomorphae</taxon>
        <taxon>Cyprinodontiformes</taxon>
        <taxon>Nothobranchiidae</taxon>
        <taxon>Nothobranchius</taxon>
    </lineage>
</organism>
<dbReference type="GO" id="GO:0005938">
    <property type="term" value="C:cell cortex"/>
    <property type="evidence" value="ECO:0007669"/>
    <property type="project" value="UniProtKB-SubCell"/>
</dbReference>
<keyword evidence="8" id="KW-0832">Ubl conjugation</keyword>
<dbReference type="CDD" id="cd01378">
    <property type="entry name" value="MYSc_Myo1"/>
    <property type="match status" value="1"/>
</dbReference>
<dbReference type="Gene3D" id="1.20.120.720">
    <property type="entry name" value="Myosin VI head, motor domain, U50 subdomain"/>
    <property type="match status" value="1"/>
</dbReference>
<dbReference type="InterPro" id="IPR000048">
    <property type="entry name" value="IQ_motif_EF-hand-BS"/>
</dbReference>
<keyword evidence="3" id="KW-1017">Isopeptide bond</keyword>
<evidence type="ECO:0000256" key="11">
    <source>
        <dbReference type="ARBA" id="ARBA00023175"/>
    </source>
</evidence>
<sequence length="1116" mass="128442">MEVKTSLLDNMIGVGDMVLLEPLTEDSFLENLKNRFDHNEIYTYIGSVVISLNPYRSLPIYTPEKVEEYRNRNFYELSPHIFALADEAYRSLRDQDKDQCILITGESGAGKTEASKLVMSYVAAVCGKGQEVNKVKEQLLQSNPVLEAFGNAKTVRNDNSSRFGKYMDIEFDFKGDPLGGVISNYLLEKSRVVKQPRGERNFHIFYQLLSGSSDDTLKKLKLDRDVGKYNYLSLDSAVVSGLDDAANFRTVRNAMQIVGFMEDEMQSVLELVAAVLKLGNIEFKPESRCNGIDESRVKDKNDLKEMCELLGIEQSVLERAFSYRTVEAKMEKVSTTLNVAQAYYARDALAKNLYSRLFSWLITRINGSIKAQAKTRHKVMGVLDIYGFEIFEQQDNSFEQFIINYCNEKLQQIFIELTLREEQEEYIREGIEWTNIEYFNNAIICDLIENNKNGILAMLDEECLRPGTVTDETFLDKLNTVCAEHQHFESRLSKNSKFLTDHSLPHNCFRIQHYAGKVLYGVESFVDKNNDLLYRDLSQAMYKANHSLIKQLFPEGNPAKVNLKRPPTAGFQFKASVGTLMGNLQTKNPNYIRCIKPNDKKASHVFTESLVRHQLRYLGLMENVRVRRAGYAFRQPYEPCLERYKMLCKKTWPHWRGPAREGVEVLLTDLQVPAEEFSYGRSKIFIRNPRTLFFLEEKRKQCLEDLATLIQKIYRGWKCRSHFLLLKKSQIVVAAWYRRYSQQKKYQKIKSATTVVQSYARGWQARKLLRELKYQKRCEEAATTIAAYWHGTQARRELRRLKEEARRNHAVAVIWAFWQGLKVRREYRKFFRANAGKKIYNFTIQRIMQKYFVGLKNNMPSMSPVDKSWPARPYLFLDGAHAALRRIFHLWRCKKYRSQFTEEKKAVYEEKLEASELFKDKKALYPSSVSQPFKGDYLEINKNPKFQKLNSALDDKVLLADVVSKINRANGKGSARIFLLTKKSVVLADQKTGQVKASVVLSDLASVSVSTQTDGFFALRLKEGTASAVKGDFLLSSEHLIEIITKLHRVGAANADKEKINVDISDEFLVQFKHDKVCVKFIQGSPKNGNNASCKRKNNRLLEVSVPNTPSTPSTP</sequence>
<accession>A0A9D2Y8S1</accession>
<dbReference type="Gene3D" id="6.20.240.20">
    <property type="match status" value="1"/>
</dbReference>
<name>A0A9D2Y8S1_NOTFU</name>
<protein>
    <recommendedName>
        <fullName evidence="14">Unconventional myosin-Ib</fullName>
    </recommendedName>
    <alternativeName>
        <fullName evidence="15">Myosin I alpha</fullName>
    </alternativeName>
</protein>
<dbReference type="InterPro" id="IPR010926">
    <property type="entry name" value="Myosin_TH1"/>
</dbReference>
<evidence type="ECO:0000256" key="7">
    <source>
        <dbReference type="ARBA" id="ARBA00022840"/>
    </source>
</evidence>
<dbReference type="SMART" id="SM00015">
    <property type="entry name" value="IQ"/>
    <property type="match status" value="5"/>
</dbReference>
<dbReference type="GO" id="GO:0051015">
    <property type="term" value="F:actin filament binding"/>
    <property type="evidence" value="ECO:0007669"/>
    <property type="project" value="TreeGrafter"/>
</dbReference>
<dbReference type="CDD" id="cd23767">
    <property type="entry name" value="IQCD"/>
    <property type="match status" value="1"/>
</dbReference>
<keyword evidence="7 16" id="KW-0067">ATP-binding</keyword>
<dbReference type="GO" id="GO:0005902">
    <property type="term" value="C:microvillus"/>
    <property type="evidence" value="ECO:0007669"/>
    <property type="project" value="TreeGrafter"/>
</dbReference>
<gene>
    <name evidence="19" type="primary">myo1b</name>
    <name evidence="19" type="ORF">G4P62_013867</name>
</gene>
<dbReference type="Proteomes" id="UP000822369">
    <property type="component" value="Chromosome 9"/>
</dbReference>
<feature type="domain" description="TH1" evidence="18">
    <location>
        <begin position="922"/>
        <end position="1108"/>
    </location>
</feature>
<dbReference type="Gene3D" id="3.40.850.10">
    <property type="entry name" value="Kinesin motor domain"/>
    <property type="match status" value="1"/>
</dbReference>
<evidence type="ECO:0000256" key="13">
    <source>
        <dbReference type="ARBA" id="ARBA00058091"/>
    </source>
</evidence>
<evidence type="ECO:0000259" key="18">
    <source>
        <dbReference type="PROSITE" id="PS51757"/>
    </source>
</evidence>
<dbReference type="PRINTS" id="PR00193">
    <property type="entry name" value="MYOSINHEAVY"/>
</dbReference>
<dbReference type="FunFam" id="1.20.5.190:FF:000007">
    <property type="entry name" value="Myosin-ib isoform 2"/>
    <property type="match status" value="1"/>
</dbReference>
<evidence type="ECO:0000313" key="19">
    <source>
        <dbReference type="EMBL" id="KAF7216090.1"/>
    </source>
</evidence>
<evidence type="ECO:0000313" key="20">
    <source>
        <dbReference type="Proteomes" id="UP000822369"/>
    </source>
</evidence>
<dbReference type="FunFam" id="1.10.10.820:FF:000001">
    <property type="entry name" value="Myosin heavy chain"/>
    <property type="match status" value="1"/>
</dbReference>
<feature type="binding site" evidence="16">
    <location>
        <begin position="105"/>
        <end position="112"/>
    </location>
    <ligand>
        <name>ATP</name>
        <dbReference type="ChEBI" id="CHEBI:30616"/>
    </ligand>
</feature>
<dbReference type="GO" id="GO:0005903">
    <property type="term" value="C:brush border"/>
    <property type="evidence" value="ECO:0007669"/>
    <property type="project" value="TreeGrafter"/>
</dbReference>
<dbReference type="InterPro" id="IPR036072">
    <property type="entry name" value="MYSc_Myo1"/>
</dbReference>
<comment type="caution">
    <text evidence="19">The sequence shown here is derived from an EMBL/GenBank/DDBJ whole genome shotgun (WGS) entry which is preliminary data.</text>
</comment>
<dbReference type="SMART" id="SM00242">
    <property type="entry name" value="MYSc"/>
    <property type="match status" value="1"/>
</dbReference>
<reference evidence="19" key="1">
    <citation type="submission" date="2020-03" db="EMBL/GenBank/DDBJ databases">
        <title>Intra-Species Differences in Population Size shape Life History and Genome Evolution.</title>
        <authorList>
            <person name="Willemsen D."/>
            <person name="Cui R."/>
            <person name="Valenzano D.R."/>
        </authorList>
    </citation>
    <scope>NUCLEOTIDE SEQUENCE</scope>
    <source>
        <strain evidence="19">GRZ</strain>
        <tissue evidence="19">Whole</tissue>
    </source>
</reference>
<dbReference type="Gene3D" id="1.10.10.820">
    <property type="match status" value="1"/>
</dbReference>
<keyword evidence="4" id="KW-0597">Phosphoprotein</keyword>
<dbReference type="GO" id="GO:0007015">
    <property type="term" value="P:actin filament organization"/>
    <property type="evidence" value="ECO:0007669"/>
    <property type="project" value="TreeGrafter"/>
</dbReference>
<feature type="domain" description="Myosin motor" evidence="17">
    <location>
        <begin position="12"/>
        <end position="700"/>
    </location>
</feature>
<dbReference type="GO" id="GO:0005524">
    <property type="term" value="F:ATP binding"/>
    <property type="evidence" value="ECO:0007669"/>
    <property type="project" value="UniProtKB-UniRule"/>
</dbReference>
<dbReference type="Gene3D" id="1.20.58.530">
    <property type="match status" value="1"/>
</dbReference>
<dbReference type="SUPFAM" id="SSF52540">
    <property type="entry name" value="P-loop containing nucleoside triphosphate hydrolases"/>
    <property type="match status" value="2"/>
</dbReference>
<comment type="subcellular location">
    <subcellularLocation>
        <location evidence="1">Cytoplasm</location>
        <location evidence="1">Cell cortex</location>
    </subcellularLocation>
</comment>
<comment type="function">
    <text evidence="13">Motor protein that may participate in process critical to neuronal development and function such as cell migration, neurite outgrowth and vesicular transport.</text>
</comment>
<comment type="similarity">
    <text evidence="2 16">Belongs to the TRAFAC class myosin-kinesin ATPase superfamily. Myosin family.</text>
</comment>
<evidence type="ECO:0000256" key="8">
    <source>
        <dbReference type="ARBA" id="ARBA00022843"/>
    </source>
</evidence>
<evidence type="ECO:0000256" key="5">
    <source>
        <dbReference type="ARBA" id="ARBA00022737"/>
    </source>
</evidence>
<evidence type="ECO:0000256" key="2">
    <source>
        <dbReference type="ARBA" id="ARBA00008314"/>
    </source>
</evidence>
<dbReference type="GO" id="GO:0016459">
    <property type="term" value="C:myosin complex"/>
    <property type="evidence" value="ECO:0007669"/>
    <property type="project" value="UniProtKB-KW"/>
</dbReference>
<dbReference type="GO" id="GO:0030048">
    <property type="term" value="P:actin filament-based movement"/>
    <property type="evidence" value="ECO:0007669"/>
    <property type="project" value="TreeGrafter"/>
</dbReference>
<dbReference type="GO" id="GO:0006897">
    <property type="term" value="P:endocytosis"/>
    <property type="evidence" value="ECO:0007669"/>
    <property type="project" value="TreeGrafter"/>
</dbReference>
<feature type="region of interest" description="Actin-binding" evidence="16">
    <location>
        <begin position="577"/>
        <end position="599"/>
    </location>
</feature>
<evidence type="ECO:0000256" key="12">
    <source>
        <dbReference type="ARBA" id="ARBA00023203"/>
    </source>
</evidence>
<dbReference type="Pfam" id="PF06017">
    <property type="entry name" value="Myosin_TH1"/>
    <property type="match status" value="1"/>
</dbReference>
<dbReference type="FunFam" id="3.40.850.10:FF:000101">
    <property type="entry name" value="Slow myosin heavy chain 2"/>
    <property type="match status" value="1"/>
</dbReference>
<keyword evidence="6 16" id="KW-0547">Nucleotide-binding</keyword>
<dbReference type="PANTHER" id="PTHR13140">
    <property type="entry name" value="MYOSIN"/>
    <property type="match status" value="1"/>
</dbReference>
<dbReference type="FunFam" id="1.20.5.4820:FF:000013">
    <property type="entry name" value="LOW QUALITY PROTEIN: unconventional myosin-Ib"/>
    <property type="match status" value="1"/>
</dbReference>
<dbReference type="PANTHER" id="PTHR13140:SF802">
    <property type="entry name" value="UNCONVENTIONAL MYOSIN-IB ISOFORM X1"/>
    <property type="match status" value="1"/>
</dbReference>
<evidence type="ECO:0000256" key="9">
    <source>
        <dbReference type="ARBA" id="ARBA00022860"/>
    </source>
</evidence>
<evidence type="ECO:0000256" key="4">
    <source>
        <dbReference type="ARBA" id="ARBA00022553"/>
    </source>
</evidence>
<proteinExistence type="inferred from homology"/>
<dbReference type="PROSITE" id="PS50096">
    <property type="entry name" value="IQ"/>
    <property type="match status" value="4"/>
</dbReference>
<evidence type="ECO:0000256" key="16">
    <source>
        <dbReference type="PROSITE-ProRule" id="PRU00782"/>
    </source>
</evidence>
<keyword evidence="9" id="KW-0112">Calmodulin-binding</keyword>
<dbReference type="Gene3D" id="1.20.5.190">
    <property type="match status" value="2"/>
</dbReference>
<dbReference type="GO" id="GO:0005886">
    <property type="term" value="C:plasma membrane"/>
    <property type="evidence" value="ECO:0007669"/>
    <property type="project" value="TreeGrafter"/>
</dbReference>
<dbReference type="FunFam" id="1.20.120.720:FF:000004">
    <property type="entry name" value="unconventional myosin-Ib isoform X1"/>
    <property type="match status" value="1"/>
</dbReference>
<dbReference type="InterPro" id="IPR027417">
    <property type="entry name" value="P-loop_NTPase"/>
</dbReference>
<dbReference type="FunFam" id="1.20.58.530:FF:000004">
    <property type="entry name" value="Unconventional myosin ID"/>
    <property type="match status" value="1"/>
</dbReference>
<dbReference type="InterPro" id="IPR036961">
    <property type="entry name" value="Kinesin_motor_dom_sf"/>
</dbReference>
<dbReference type="PROSITE" id="PS51456">
    <property type="entry name" value="MYOSIN_MOTOR"/>
    <property type="match status" value="1"/>
</dbReference>
<dbReference type="InterPro" id="IPR001609">
    <property type="entry name" value="Myosin_head_motor_dom-like"/>
</dbReference>
<keyword evidence="5" id="KW-0677">Repeat</keyword>
<keyword evidence="10 16" id="KW-0518">Myosin</keyword>
<dbReference type="EMBL" id="JAAVVJ010000009">
    <property type="protein sequence ID" value="KAF7216090.1"/>
    <property type="molecule type" value="Genomic_DNA"/>
</dbReference>
<keyword evidence="12 16" id="KW-0009">Actin-binding</keyword>
<dbReference type="GO" id="GO:0005516">
    <property type="term" value="F:calmodulin binding"/>
    <property type="evidence" value="ECO:0007669"/>
    <property type="project" value="UniProtKB-KW"/>
</dbReference>
<dbReference type="Pfam" id="PF00063">
    <property type="entry name" value="Myosin_head"/>
    <property type="match status" value="1"/>
</dbReference>
<evidence type="ECO:0000256" key="15">
    <source>
        <dbReference type="ARBA" id="ARBA00083826"/>
    </source>
</evidence>
<evidence type="ECO:0000256" key="1">
    <source>
        <dbReference type="ARBA" id="ARBA00004544"/>
    </source>
</evidence>
<evidence type="ECO:0000259" key="17">
    <source>
        <dbReference type="PROSITE" id="PS51456"/>
    </source>
</evidence>
<dbReference type="Pfam" id="PF00612">
    <property type="entry name" value="IQ"/>
    <property type="match status" value="2"/>
</dbReference>
<dbReference type="PROSITE" id="PS51757">
    <property type="entry name" value="TH1"/>
    <property type="match status" value="1"/>
</dbReference>
<keyword evidence="11 16" id="KW-0505">Motor protein</keyword>